<dbReference type="EMBL" id="ML119662">
    <property type="protein sequence ID" value="RPA83837.1"/>
    <property type="molecule type" value="Genomic_DNA"/>
</dbReference>
<keyword evidence="1" id="KW-0472">Membrane</keyword>
<dbReference type="AlphaFoldDB" id="A0A3N4IEF4"/>
<reference evidence="2 3" key="1">
    <citation type="journal article" date="2018" name="Nat. Ecol. Evol.">
        <title>Pezizomycetes genomes reveal the molecular basis of ectomycorrhizal truffle lifestyle.</title>
        <authorList>
            <person name="Murat C."/>
            <person name="Payen T."/>
            <person name="Noel B."/>
            <person name="Kuo A."/>
            <person name="Morin E."/>
            <person name="Chen J."/>
            <person name="Kohler A."/>
            <person name="Krizsan K."/>
            <person name="Balestrini R."/>
            <person name="Da Silva C."/>
            <person name="Montanini B."/>
            <person name="Hainaut M."/>
            <person name="Levati E."/>
            <person name="Barry K.W."/>
            <person name="Belfiori B."/>
            <person name="Cichocki N."/>
            <person name="Clum A."/>
            <person name="Dockter R.B."/>
            <person name="Fauchery L."/>
            <person name="Guy J."/>
            <person name="Iotti M."/>
            <person name="Le Tacon F."/>
            <person name="Lindquist E.A."/>
            <person name="Lipzen A."/>
            <person name="Malagnac F."/>
            <person name="Mello A."/>
            <person name="Molinier V."/>
            <person name="Miyauchi S."/>
            <person name="Poulain J."/>
            <person name="Riccioni C."/>
            <person name="Rubini A."/>
            <person name="Sitrit Y."/>
            <person name="Splivallo R."/>
            <person name="Traeger S."/>
            <person name="Wang M."/>
            <person name="Zifcakova L."/>
            <person name="Wipf D."/>
            <person name="Zambonelli A."/>
            <person name="Paolocci F."/>
            <person name="Nowrousian M."/>
            <person name="Ottonello S."/>
            <person name="Baldrian P."/>
            <person name="Spatafora J.W."/>
            <person name="Henrissat B."/>
            <person name="Nagy L.G."/>
            <person name="Aury J.M."/>
            <person name="Wincker P."/>
            <person name="Grigoriev I.V."/>
            <person name="Bonfante P."/>
            <person name="Martin F.M."/>
        </authorList>
    </citation>
    <scope>NUCLEOTIDE SEQUENCE [LARGE SCALE GENOMIC DNA]</scope>
    <source>
        <strain evidence="2 3">RN42</strain>
    </source>
</reference>
<evidence type="ECO:0000256" key="1">
    <source>
        <dbReference type="SAM" id="Phobius"/>
    </source>
</evidence>
<organism evidence="2 3">
    <name type="scientific">Ascobolus immersus RN42</name>
    <dbReference type="NCBI Taxonomy" id="1160509"/>
    <lineage>
        <taxon>Eukaryota</taxon>
        <taxon>Fungi</taxon>
        <taxon>Dikarya</taxon>
        <taxon>Ascomycota</taxon>
        <taxon>Pezizomycotina</taxon>
        <taxon>Pezizomycetes</taxon>
        <taxon>Pezizales</taxon>
        <taxon>Ascobolaceae</taxon>
        <taxon>Ascobolus</taxon>
    </lineage>
</organism>
<dbReference type="Proteomes" id="UP000275078">
    <property type="component" value="Unassembled WGS sequence"/>
</dbReference>
<sequence>MPKFTFESLLLFLPNRDQLSLLSANRMATSSPHIKPRSNPNSKNNLKKELMLVAVLAPALLVAWAVILCLYIRHRKKRRELGLLEDDLDDGSAMNTEKKGTR</sequence>
<proteinExistence type="predicted"/>
<evidence type="ECO:0000313" key="2">
    <source>
        <dbReference type="EMBL" id="RPA83837.1"/>
    </source>
</evidence>
<name>A0A3N4IEF4_ASCIM</name>
<feature type="transmembrane region" description="Helical" evidence="1">
    <location>
        <begin position="50"/>
        <end position="72"/>
    </location>
</feature>
<keyword evidence="3" id="KW-1185">Reference proteome</keyword>
<evidence type="ECO:0000313" key="3">
    <source>
        <dbReference type="Proteomes" id="UP000275078"/>
    </source>
</evidence>
<keyword evidence="1" id="KW-1133">Transmembrane helix</keyword>
<accession>A0A3N4IEF4</accession>
<gene>
    <name evidence="2" type="ORF">BJ508DRAFT_324191</name>
</gene>
<keyword evidence="1" id="KW-0812">Transmembrane</keyword>
<protein>
    <submittedName>
        <fullName evidence="2">Uncharacterized protein</fullName>
    </submittedName>
</protein>